<sequence length="148" mass="16365">MTGKPPEGSSAGITNICKTEGIPPNINAPFVDFYGKLIPLVDDSGIYCRVCHFLPVLNPEEDTLNIEHRTQSIDFGVVLEGEIQLALDDGEKKILRKGDVVVQRGTMHDWSNISSEVCSVFFVLIPSDRVRIEKSGDYLEATEWPGTD</sequence>
<dbReference type="Gene3D" id="2.60.120.10">
    <property type="entry name" value="Jelly Rolls"/>
    <property type="match status" value="1"/>
</dbReference>
<dbReference type="Pfam" id="PF07883">
    <property type="entry name" value="Cupin_2"/>
    <property type="match status" value="1"/>
</dbReference>
<evidence type="ECO:0000313" key="2">
    <source>
        <dbReference type="EMBL" id="KEF57993.1"/>
    </source>
</evidence>
<protein>
    <recommendedName>
        <fullName evidence="1">Cupin type-2 domain-containing protein</fullName>
    </recommendedName>
</protein>
<dbReference type="RefSeq" id="XP_013260583.1">
    <property type="nucleotide sequence ID" value="XM_013405129.1"/>
</dbReference>
<dbReference type="PANTHER" id="PTHR36156:SF3">
    <property type="entry name" value="CUPIN 2 CONSERVED BARREL DOMAIN-CONTAINING PROTEIN"/>
    <property type="match status" value="1"/>
</dbReference>
<keyword evidence="3" id="KW-1185">Reference proteome</keyword>
<dbReference type="InterPro" id="IPR014710">
    <property type="entry name" value="RmlC-like_jellyroll"/>
</dbReference>
<proteinExistence type="predicted"/>
<dbReference type="CDD" id="cd02231">
    <property type="entry name" value="cupin_BLL6423-like"/>
    <property type="match status" value="1"/>
</dbReference>
<dbReference type="InterPro" id="IPR013096">
    <property type="entry name" value="Cupin_2"/>
</dbReference>
<reference evidence="2 3" key="1">
    <citation type="submission" date="2013-03" db="EMBL/GenBank/DDBJ databases">
        <title>The Genome Sequence of Exophiala aquamarina CBS 119918.</title>
        <authorList>
            <consortium name="The Broad Institute Genomics Platform"/>
            <person name="Cuomo C."/>
            <person name="de Hoog S."/>
            <person name="Gorbushina A."/>
            <person name="Walker B."/>
            <person name="Young S.K."/>
            <person name="Zeng Q."/>
            <person name="Gargeya S."/>
            <person name="Fitzgerald M."/>
            <person name="Haas B."/>
            <person name="Abouelleil A."/>
            <person name="Allen A.W."/>
            <person name="Alvarado L."/>
            <person name="Arachchi H.M."/>
            <person name="Berlin A.M."/>
            <person name="Chapman S.B."/>
            <person name="Gainer-Dewar J."/>
            <person name="Goldberg J."/>
            <person name="Griggs A."/>
            <person name="Gujja S."/>
            <person name="Hansen M."/>
            <person name="Howarth C."/>
            <person name="Imamovic A."/>
            <person name="Ireland A."/>
            <person name="Larimer J."/>
            <person name="McCowan C."/>
            <person name="Murphy C."/>
            <person name="Pearson M."/>
            <person name="Poon T.W."/>
            <person name="Priest M."/>
            <person name="Roberts A."/>
            <person name="Saif S."/>
            <person name="Shea T."/>
            <person name="Sisk P."/>
            <person name="Sykes S."/>
            <person name="Wortman J."/>
            <person name="Nusbaum C."/>
            <person name="Birren B."/>
        </authorList>
    </citation>
    <scope>NUCLEOTIDE SEQUENCE [LARGE SCALE GENOMIC DNA]</scope>
    <source>
        <strain evidence="2 3">CBS 119918</strain>
    </source>
</reference>
<dbReference type="AlphaFoldDB" id="A0A072PFE1"/>
<dbReference type="GeneID" id="25280836"/>
<dbReference type="Proteomes" id="UP000027920">
    <property type="component" value="Unassembled WGS sequence"/>
</dbReference>
<dbReference type="PANTHER" id="PTHR36156">
    <property type="entry name" value="SLR2101 PROTEIN"/>
    <property type="match status" value="1"/>
</dbReference>
<evidence type="ECO:0000259" key="1">
    <source>
        <dbReference type="Pfam" id="PF07883"/>
    </source>
</evidence>
<dbReference type="VEuPathDB" id="FungiDB:A1O9_05916"/>
<dbReference type="EMBL" id="AMGV01000004">
    <property type="protein sequence ID" value="KEF57993.1"/>
    <property type="molecule type" value="Genomic_DNA"/>
</dbReference>
<accession>A0A072PFE1</accession>
<name>A0A072PFE1_9EURO</name>
<dbReference type="OrthoDB" id="4120394at2759"/>
<evidence type="ECO:0000313" key="3">
    <source>
        <dbReference type="Proteomes" id="UP000027920"/>
    </source>
</evidence>
<dbReference type="InterPro" id="IPR047142">
    <property type="entry name" value="OryJ/VirC-like"/>
</dbReference>
<dbReference type="InterPro" id="IPR011051">
    <property type="entry name" value="RmlC_Cupin_sf"/>
</dbReference>
<dbReference type="SUPFAM" id="SSF51182">
    <property type="entry name" value="RmlC-like cupins"/>
    <property type="match status" value="1"/>
</dbReference>
<dbReference type="STRING" id="1182545.A0A072PFE1"/>
<dbReference type="HOGENOM" id="CLU_096188_2_1_1"/>
<gene>
    <name evidence="2" type="ORF">A1O9_05916</name>
</gene>
<comment type="caution">
    <text evidence="2">The sequence shown here is derived from an EMBL/GenBank/DDBJ whole genome shotgun (WGS) entry which is preliminary data.</text>
</comment>
<organism evidence="2 3">
    <name type="scientific">Exophiala aquamarina CBS 119918</name>
    <dbReference type="NCBI Taxonomy" id="1182545"/>
    <lineage>
        <taxon>Eukaryota</taxon>
        <taxon>Fungi</taxon>
        <taxon>Dikarya</taxon>
        <taxon>Ascomycota</taxon>
        <taxon>Pezizomycotina</taxon>
        <taxon>Eurotiomycetes</taxon>
        <taxon>Chaetothyriomycetidae</taxon>
        <taxon>Chaetothyriales</taxon>
        <taxon>Herpotrichiellaceae</taxon>
        <taxon>Exophiala</taxon>
    </lineage>
</organism>
<feature type="domain" description="Cupin type-2" evidence="1">
    <location>
        <begin position="58"/>
        <end position="123"/>
    </location>
</feature>